<feature type="repeat" description="TPR" evidence="7">
    <location>
        <begin position="198"/>
        <end position="231"/>
    </location>
</feature>
<comment type="caution">
    <text evidence="11">The sequence shown here is derived from an EMBL/GenBank/DDBJ whole genome shotgun (WGS) entry which is preliminary data.</text>
</comment>
<dbReference type="EMBL" id="JANDBC010000002">
    <property type="protein sequence ID" value="MCP9292384.1"/>
    <property type="molecule type" value="Genomic_DNA"/>
</dbReference>
<evidence type="ECO:0000256" key="2">
    <source>
        <dbReference type="ARBA" id="ARBA00012438"/>
    </source>
</evidence>
<feature type="repeat" description="TPR" evidence="7">
    <location>
        <begin position="318"/>
        <end position="351"/>
    </location>
</feature>
<feature type="domain" description="Histidine kinase" evidence="10">
    <location>
        <begin position="488"/>
        <end position="703"/>
    </location>
</feature>
<keyword evidence="9" id="KW-1133">Transmembrane helix</keyword>
<dbReference type="InterPro" id="IPR005467">
    <property type="entry name" value="His_kinase_dom"/>
</dbReference>
<reference evidence="11" key="1">
    <citation type="submission" date="2022-06" db="EMBL/GenBank/DDBJ databases">
        <title>Gracilimonas sp. CAU 1638 isolated from sea sediment.</title>
        <authorList>
            <person name="Kim W."/>
        </authorList>
    </citation>
    <scope>NUCLEOTIDE SEQUENCE</scope>
    <source>
        <strain evidence="11">CAU 1638</strain>
    </source>
</reference>
<keyword evidence="8" id="KW-0175">Coiled coil</keyword>
<protein>
    <recommendedName>
        <fullName evidence="2">histidine kinase</fullName>
        <ecNumber evidence="2">2.7.13.3</ecNumber>
    </recommendedName>
</protein>
<feature type="transmembrane region" description="Helical" evidence="9">
    <location>
        <begin position="432"/>
        <end position="453"/>
    </location>
</feature>
<dbReference type="AlphaFoldDB" id="A0A9X2L4X6"/>
<keyword evidence="5" id="KW-0418">Kinase</keyword>
<feature type="coiled-coil region" evidence="8">
    <location>
        <begin position="454"/>
        <end position="481"/>
    </location>
</feature>
<dbReference type="InterPro" id="IPR050736">
    <property type="entry name" value="Sensor_HK_Regulatory"/>
</dbReference>
<evidence type="ECO:0000313" key="11">
    <source>
        <dbReference type="EMBL" id="MCP9292384.1"/>
    </source>
</evidence>
<dbReference type="Pfam" id="PF13181">
    <property type="entry name" value="TPR_8"/>
    <property type="match status" value="4"/>
</dbReference>
<comment type="catalytic activity">
    <reaction evidence="1">
        <text>ATP + protein L-histidine = ADP + protein N-phospho-L-histidine.</text>
        <dbReference type="EC" id="2.7.13.3"/>
    </reaction>
</comment>
<dbReference type="InterPro" id="IPR019734">
    <property type="entry name" value="TPR_rpt"/>
</dbReference>
<dbReference type="Gene3D" id="1.25.40.10">
    <property type="entry name" value="Tetratricopeptide repeat domain"/>
    <property type="match status" value="3"/>
</dbReference>
<accession>A0A9X2L4X6</accession>
<dbReference type="SMART" id="SM00028">
    <property type="entry name" value="TPR"/>
    <property type="match status" value="6"/>
</dbReference>
<organism evidence="11 12">
    <name type="scientific">Gracilimonas sediminicola</name>
    <dbReference type="NCBI Taxonomy" id="2952158"/>
    <lineage>
        <taxon>Bacteria</taxon>
        <taxon>Pseudomonadati</taxon>
        <taxon>Balneolota</taxon>
        <taxon>Balneolia</taxon>
        <taxon>Balneolales</taxon>
        <taxon>Balneolaceae</taxon>
        <taxon>Gracilimonas</taxon>
    </lineage>
</organism>
<evidence type="ECO:0000256" key="8">
    <source>
        <dbReference type="SAM" id="Coils"/>
    </source>
</evidence>
<proteinExistence type="predicted"/>
<keyword evidence="3" id="KW-0597">Phosphoprotein</keyword>
<dbReference type="PANTHER" id="PTHR43711">
    <property type="entry name" value="TWO-COMPONENT HISTIDINE KINASE"/>
    <property type="match status" value="1"/>
</dbReference>
<dbReference type="RefSeq" id="WP_255135268.1">
    <property type="nucleotide sequence ID" value="NZ_JANDBC010000002.1"/>
</dbReference>
<name>A0A9X2L4X6_9BACT</name>
<feature type="coiled-coil region" evidence="8">
    <location>
        <begin position="357"/>
        <end position="429"/>
    </location>
</feature>
<evidence type="ECO:0000256" key="5">
    <source>
        <dbReference type="ARBA" id="ARBA00022777"/>
    </source>
</evidence>
<dbReference type="GO" id="GO:0000155">
    <property type="term" value="F:phosphorelay sensor kinase activity"/>
    <property type="evidence" value="ECO:0007669"/>
    <property type="project" value="InterPro"/>
</dbReference>
<dbReference type="SMART" id="SM00388">
    <property type="entry name" value="HisKA"/>
    <property type="match status" value="1"/>
</dbReference>
<dbReference type="Gene3D" id="1.10.287.130">
    <property type="match status" value="1"/>
</dbReference>
<dbReference type="InterPro" id="IPR003594">
    <property type="entry name" value="HATPase_dom"/>
</dbReference>
<dbReference type="InterPro" id="IPR003661">
    <property type="entry name" value="HisK_dim/P_dom"/>
</dbReference>
<dbReference type="SUPFAM" id="SSF55874">
    <property type="entry name" value="ATPase domain of HSP90 chaperone/DNA topoisomerase II/histidine kinase"/>
    <property type="match status" value="1"/>
</dbReference>
<keyword evidence="12" id="KW-1185">Reference proteome</keyword>
<dbReference type="PROSITE" id="PS50005">
    <property type="entry name" value="TPR"/>
    <property type="match status" value="3"/>
</dbReference>
<dbReference type="FunFam" id="3.30.565.10:FF:000006">
    <property type="entry name" value="Sensor histidine kinase WalK"/>
    <property type="match status" value="1"/>
</dbReference>
<dbReference type="Pfam" id="PF00512">
    <property type="entry name" value="HisKA"/>
    <property type="match status" value="1"/>
</dbReference>
<feature type="repeat" description="TPR" evidence="7">
    <location>
        <begin position="278"/>
        <end position="311"/>
    </location>
</feature>
<evidence type="ECO:0000256" key="9">
    <source>
        <dbReference type="SAM" id="Phobius"/>
    </source>
</evidence>
<evidence type="ECO:0000313" key="12">
    <source>
        <dbReference type="Proteomes" id="UP001139125"/>
    </source>
</evidence>
<keyword evidence="9" id="KW-0812">Transmembrane</keyword>
<dbReference type="Pfam" id="PF13424">
    <property type="entry name" value="TPR_12"/>
    <property type="match status" value="1"/>
</dbReference>
<sequence length="705" mass="80745">MPSKVYLLFTFFFIIAALQPVYAIQDANIRSESDSTRVLRWLAEAESDVEQGNLSEARRKTRRADSLSDELQFQKGKALSRLRYADILITERRQDSAIVVLSEAIEKYPVSKLRVNFYNLLAVAYSYKGEDAKAIETYAEALKYVSRLDSAQIDRTNAGIRQNMANAYLDLGQTTLAFEYYLDAVRFAEMTRDTSFWATTLNNIGNAYNQEENYERAAFYLEKAKSLSEQKNLKPELYRTTLNLANTRNGQERLQEALDLYNEALELNNQIRPDSPPVIVLYNLGRLNGKLGNYEKAEAQFRESLAYSQQLGIIQGEYYNNFGLGNLYREMERYEEGIQYFENARDIAERLGATPFMQDIRQKLYETNREANRFEDALQYLELYKELSDSLTSIEKEQALAELENQLELDRQNEVNRLLQDKQAQQERRLQVQYVFIVVGSLVIALIVVLLLMMRKSAREREEINSVLESQKEELIEANKAKDKLFAIIAHDLRTPMTSMQGILHLLKDNVISKEELTQLIPELEMSIQKNVHVMEDLLAWAKDQLSGVKMEISAINIHNVVDEIVSSHTFIANKKGVEVHHHIPEDEHVLADQNALQLVVRNVVSNSIKFTGKGDEIEIKAEPNSHNVKIIIRDTGIGIPEEEAGKVFSKKAWTREGTNKEKGTGFGLSLSKEFVERMNGKIWFESTEGEGSIFYIELPKASSN</sequence>
<dbReference type="SUPFAM" id="SSF48452">
    <property type="entry name" value="TPR-like"/>
    <property type="match status" value="3"/>
</dbReference>
<dbReference type="PROSITE" id="PS50109">
    <property type="entry name" value="HIS_KIN"/>
    <property type="match status" value="1"/>
</dbReference>
<gene>
    <name evidence="11" type="ORF">NM125_12420</name>
</gene>
<evidence type="ECO:0000256" key="4">
    <source>
        <dbReference type="ARBA" id="ARBA00022679"/>
    </source>
</evidence>
<evidence type="ECO:0000256" key="3">
    <source>
        <dbReference type="ARBA" id="ARBA00022553"/>
    </source>
</evidence>
<dbReference type="SUPFAM" id="SSF47384">
    <property type="entry name" value="Homodimeric domain of signal transducing histidine kinase"/>
    <property type="match status" value="1"/>
</dbReference>
<dbReference type="PANTHER" id="PTHR43711:SF31">
    <property type="entry name" value="HISTIDINE KINASE"/>
    <property type="match status" value="1"/>
</dbReference>
<dbReference type="InterPro" id="IPR036890">
    <property type="entry name" value="HATPase_C_sf"/>
</dbReference>
<dbReference type="InterPro" id="IPR011990">
    <property type="entry name" value="TPR-like_helical_dom_sf"/>
</dbReference>
<keyword evidence="4" id="KW-0808">Transferase</keyword>
<dbReference type="PRINTS" id="PR00344">
    <property type="entry name" value="BCTRLSENSOR"/>
</dbReference>
<evidence type="ECO:0000256" key="6">
    <source>
        <dbReference type="ARBA" id="ARBA00023012"/>
    </source>
</evidence>
<dbReference type="CDD" id="cd00082">
    <property type="entry name" value="HisKA"/>
    <property type="match status" value="1"/>
</dbReference>
<dbReference type="Proteomes" id="UP001139125">
    <property type="component" value="Unassembled WGS sequence"/>
</dbReference>
<evidence type="ECO:0000256" key="1">
    <source>
        <dbReference type="ARBA" id="ARBA00000085"/>
    </source>
</evidence>
<dbReference type="InterPro" id="IPR004358">
    <property type="entry name" value="Sig_transdc_His_kin-like_C"/>
</dbReference>
<evidence type="ECO:0000259" key="10">
    <source>
        <dbReference type="PROSITE" id="PS50109"/>
    </source>
</evidence>
<evidence type="ECO:0000256" key="7">
    <source>
        <dbReference type="PROSITE-ProRule" id="PRU00339"/>
    </source>
</evidence>
<dbReference type="EC" id="2.7.13.3" evidence="2"/>
<keyword evidence="9" id="KW-0472">Membrane</keyword>
<keyword evidence="6" id="KW-0902">Two-component regulatory system</keyword>
<keyword evidence="7" id="KW-0802">TPR repeat</keyword>
<dbReference type="SMART" id="SM00387">
    <property type="entry name" value="HATPase_c"/>
    <property type="match status" value="1"/>
</dbReference>
<dbReference type="Pfam" id="PF02518">
    <property type="entry name" value="HATPase_c"/>
    <property type="match status" value="1"/>
</dbReference>
<dbReference type="InterPro" id="IPR036097">
    <property type="entry name" value="HisK_dim/P_sf"/>
</dbReference>
<dbReference type="Gene3D" id="3.30.565.10">
    <property type="entry name" value="Histidine kinase-like ATPase, C-terminal domain"/>
    <property type="match status" value="1"/>
</dbReference>